<accession>A0AAD7REZ8</accession>
<name>A0AAD7REZ8_9TELE</name>
<sequence length="98" mass="11332">MWLRRPTARPRNLRDDGGSQPPPPPPEEECRRCLEAHTCFWEIQRRSTHRPRIRLPAQRIELSAASLRSTFNKPARLNPSGTPQRWRPAPTVSSERAS</sequence>
<dbReference type="AlphaFoldDB" id="A0AAD7REZ8"/>
<evidence type="ECO:0000313" key="3">
    <source>
        <dbReference type="Proteomes" id="UP001221898"/>
    </source>
</evidence>
<protein>
    <submittedName>
        <fullName evidence="2">Uncharacterized protein</fullName>
    </submittedName>
</protein>
<dbReference type="Proteomes" id="UP001221898">
    <property type="component" value="Unassembled WGS sequence"/>
</dbReference>
<keyword evidence="3" id="KW-1185">Reference proteome</keyword>
<dbReference type="EMBL" id="JAINUG010000310">
    <property type="protein sequence ID" value="KAJ8378783.1"/>
    <property type="molecule type" value="Genomic_DNA"/>
</dbReference>
<evidence type="ECO:0000256" key="1">
    <source>
        <dbReference type="SAM" id="MobiDB-lite"/>
    </source>
</evidence>
<reference evidence="2" key="1">
    <citation type="journal article" date="2023" name="Science">
        <title>Genome structures resolve the early diversification of teleost fishes.</title>
        <authorList>
            <person name="Parey E."/>
            <person name="Louis A."/>
            <person name="Montfort J."/>
            <person name="Bouchez O."/>
            <person name="Roques C."/>
            <person name="Iampietro C."/>
            <person name="Lluch J."/>
            <person name="Castinel A."/>
            <person name="Donnadieu C."/>
            <person name="Desvignes T."/>
            <person name="Floi Bucao C."/>
            <person name="Jouanno E."/>
            <person name="Wen M."/>
            <person name="Mejri S."/>
            <person name="Dirks R."/>
            <person name="Jansen H."/>
            <person name="Henkel C."/>
            <person name="Chen W.J."/>
            <person name="Zahm M."/>
            <person name="Cabau C."/>
            <person name="Klopp C."/>
            <person name="Thompson A.W."/>
            <person name="Robinson-Rechavi M."/>
            <person name="Braasch I."/>
            <person name="Lecointre G."/>
            <person name="Bobe J."/>
            <person name="Postlethwait J.H."/>
            <person name="Berthelot C."/>
            <person name="Roest Crollius H."/>
            <person name="Guiguen Y."/>
        </authorList>
    </citation>
    <scope>NUCLEOTIDE SEQUENCE</scope>
    <source>
        <strain evidence="2">NC1722</strain>
    </source>
</reference>
<feature type="region of interest" description="Disordered" evidence="1">
    <location>
        <begin position="1"/>
        <end position="29"/>
    </location>
</feature>
<comment type="caution">
    <text evidence="2">The sequence shown here is derived from an EMBL/GenBank/DDBJ whole genome shotgun (WGS) entry which is preliminary data.</text>
</comment>
<gene>
    <name evidence="2" type="ORF">AAFF_G00236000</name>
</gene>
<organism evidence="2 3">
    <name type="scientific">Aldrovandia affinis</name>
    <dbReference type="NCBI Taxonomy" id="143900"/>
    <lineage>
        <taxon>Eukaryota</taxon>
        <taxon>Metazoa</taxon>
        <taxon>Chordata</taxon>
        <taxon>Craniata</taxon>
        <taxon>Vertebrata</taxon>
        <taxon>Euteleostomi</taxon>
        <taxon>Actinopterygii</taxon>
        <taxon>Neopterygii</taxon>
        <taxon>Teleostei</taxon>
        <taxon>Notacanthiformes</taxon>
        <taxon>Halosauridae</taxon>
        <taxon>Aldrovandia</taxon>
    </lineage>
</organism>
<evidence type="ECO:0000313" key="2">
    <source>
        <dbReference type="EMBL" id="KAJ8378783.1"/>
    </source>
</evidence>
<feature type="region of interest" description="Disordered" evidence="1">
    <location>
        <begin position="66"/>
        <end position="98"/>
    </location>
</feature>
<proteinExistence type="predicted"/>